<dbReference type="AlphaFoldDB" id="A0A6N4V7V1"/>
<keyword evidence="2" id="KW-0378">Hydrolase</keyword>
<dbReference type="Pfam" id="PF03061">
    <property type="entry name" value="4HBT"/>
    <property type="match status" value="1"/>
</dbReference>
<dbReference type="NCBIfam" id="TIGR00369">
    <property type="entry name" value="unchar_dom_1"/>
    <property type="match status" value="1"/>
</dbReference>
<feature type="domain" description="Thioesterase" evidence="3">
    <location>
        <begin position="54"/>
        <end position="124"/>
    </location>
</feature>
<evidence type="ECO:0000256" key="2">
    <source>
        <dbReference type="ARBA" id="ARBA00022801"/>
    </source>
</evidence>
<reference evidence="4 5" key="1">
    <citation type="journal article" date="2019" name="Emerg. Microbes Infect.">
        <title>Comprehensive subspecies identification of 175 nontuberculous mycobacteria species based on 7547 genomic profiles.</title>
        <authorList>
            <person name="Matsumoto Y."/>
            <person name="Kinjo T."/>
            <person name="Motooka D."/>
            <person name="Nabeya D."/>
            <person name="Jung N."/>
            <person name="Uechi K."/>
            <person name="Horii T."/>
            <person name="Iida T."/>
            <person name="Fujita J."/>
            <person name="Nakamura S."/>
        </authorList>
    </citation>
    <scope>NUCLEOTIDE SEQUENCE [LARGE SCALE GENOMIC DNA]</scope>
    <source>
        <strain evidence="4 5">JCM 12603</strain>
    </source>
</reference>
<proteinExistence type="inferred from homology"/>
<organism evidence="4 5">
    <name type="scientific">Mycolicibacterium poriferae</name>
    <dbReference type="NCBI Taxonomy" id="39694"/>
    <lineage>
        <taxon>Bacteria</taxon>
        <taxon>Bacillati</taxon>
        <taxon>Actinomycetota</taxon>
        <taxon>Actinomycetes</taxon>
        <taxon>Mycobacteriales</taxon>
        <taxon>Mycobacteriaceae</taxon>
        <taxon>Mycolicibacterium</taxon>
    </lineage>
</organism>
<dbReference type="CDD" id="cd03443">
    <property type="entry name" value="PaaI_thioesterase"/>
    <property type="match status" value="1"/>
</dbReference>
<dbReference type="InterPro" id="IPR003736">
    <property type="entry name" value="PAAI_dom"/>
</dbReference>
<dbReference type="InterPro" id="IPR039298">
    <property type="entry name" value="ACOT13"/>
</dbReference>
<comment type="similarity">
    <text evidence="1">Belongs to the thioesterase PaaI family.</text>
</comment>
<evidence type="ECO:0000313" key="4">
    <source>
        <dbReference type="EMBL" id="BBX50691.1"/>
    </source>
</evidence>
<dbReference type="RefSeq" id="WP_163673261.1">
    <property type="nucleotide sequence ID" value="NZ_AP022570.1"/>
</dbReference>
<dbReference type="PANTHER" id="PTHR21660">
    <property type="entry name" value="THIOESTERASE SUPERFAMILY MEMBER-RELATED"/>
    <property type="match status" value="1"/>
</dbReference>
<dbReference type="PANTHER" id="PTHR21660:SF1">
    <property type="entry name" value="ACYL-COENZYME A THIOESTERASE 13"/>
    <property type="match status" value="1"/>
</dbReference>
<dbReference type="EMBL" id="AP022570">
    <property type="protein sequence ID" value="BBX50691.1"/>
    <property type="molecule type" value="Genomic_DNA"/>
</dbReference>
<gene>
    <name evidence="4" type="ORF">MPOR_17170</name>
</gene>
<sequence length="150" mass="15982">MAKSGDLDADITRHITDSFSRQGLMTHLGASIAELRRGFCALHLPYRAELTQQHGYFHAGATSALVDTAGGYAGMSTYSARDSVLTVDFTVNLLAPAIGDVLVAEATVIKSGRTLTVCRLEGFNVNAGSRTHVATGRQTLIRLIDTADTE</sequence>
<dbReference type="Proteomes" id="UP000466785">
    <property type="component" value="Chromosome"/>
</dbReference>
<protein>
    <recommendedName>
        <fullName evidence="3">Thioesterase domain-containing protein</fullName>
    </recommendedName>
</protein>
<name>A0A6N4V7V1_9MYCO</name>
<evidence type="ECO:0000259" key="3">
    <source>
        <dbReference type="Pfam" id="PF03061"/>
    </source>
</evidence>
<dbReference type="GO" id="GO:0047617">
    <property type="term" value="F:fatty acyl-CoA hydrolase activity"/>
    <property type="evidence" value="ECO:0007669"/>
    <property type="project" value="InterPro"/>
</dbReference>
<dbReference type="InterPro" id="IPR029069">
    <property type="entry name" value="HotDog_dom_sf"/>
</dbReference>
<evidence type="ECO:0000313" key="5">
    <source>
        <dbReference type="Proteomes" id="UP000466785"/>
    </source>
</evidence>
<dbReference type="KEGG" id="mpof:MPOR_17170"/>
<evidence type="ECO:0000256" key="1">
    <source>
        <dbReference type="ARBA" id="ARBA00008324"/>
    </source>
</evidence>
<dbReference type="SUPFAM" id="SSF54637">
    <property type="entry name" value="Thioesterase/thiol ester dehydrase-isomerase"/>
    <property type="match status" value="1"/>
</dbReference>
<accession>A0A6N4V7V1</accession>
<keyword evidence="5" id="KW-1185">Reference proteome</keyword>
<dbReference type="InterPro" id="IPR006683">
    <property type="entry name" value="Thioestr_dom"/>
</dbReference>
<dbReference type="Gene3D" id="3.10.129.10">
    <property type="entry name" value="Hotdog Thioesterase"/>
    <property type="match status" value="1"/>
</dbReference>